<dbReference type="AlphaFoldDB" id="A0A835GAR4"/>
<accession>A0A835GAR4</accession>
<dbReference type="EMBL" id="JACKWZ010000259">
    <property type="protein sequence ID" value="KAF9410515.1"/>
    <property type="molecule type" value="Genomic_DNA"/>
</dbReference>
<dbReference type="InterPro" id="IPR015897">
    <property type="entry name" value="CHK_kinase-like"/>
</dbReference>
<comment type="caution">
    <text evidence="2">The sequence shown here is derived from an EMBL/GenBank/DDBJ whole genome shotgun (WGS) entry which is preliminary data.</text>
</comment>
<name>A0A835GAR4_SPOEX</name>
<reference evidence="2" key="1">
    <citation type="submission" date="2020-08" db="EMBL/GenBank/DDBJ databases">
        <title>Spodoptera exigua strain:BAW_Kor-Di-RS1 Genome sequencing and assembly.</title>
        <authorList>
            <person name="Kim J."/>
            <person name="Nam H.Y."/>
            <person name="Kwon M."/>
            <person name="Choi J.H."/>
            <person name="Cho S.R."/>
            <person name="Kim G.-H."/>
        </authorList>
    </citation>
    <scope>NUCLEOTIDE SEQUENCE</scope>
    <source>
        <strain evidence="2">BAW_Kor-Di-RS1</strain>
        <tissue evidence="2">Whole-body</tissue>
    </source>
</reference>
<gene>
    <name evidence="2" type="ORF">HW555_010412</name>
</gene>
<sequence>MEKKCEFEAMWNYSLMFDNSLRSSIIIVAEIVSFLPFKMNDEMCEPNNQYICPNKISNKLEQCISDIAKRNGFVKYDIEKKEFCTNGGSYLGLLYEIDINGHTNDGEKEINIFVKSILPGDIDLQMLSVRDVYETEMFAYKIIFKIFDELQKEANVPVEERYKTVKSYEESDAEVILMENEAKKGFSTGHRMDVISLQFAEMAIAKLAKFHSLSFVLKVKRPSFFEELEVKTRTSPYNTGDKWQSIAQNIIKITLDNIDEGIKERVEKFCENIGDRITSCYENESVRRSLCHGDYRPNNILVKKVDGEISELIPIDYQMMYYGCPVVDFLYFIICCTDKEFRQRHLLHLKDVYHKTMATFLNYFDLDVNSFYSREDFEKDYEERLNSGLVLALVFLPFVFASEDDVPDLTKDDRDMDKFNLNVDKRYKNQNTRNNRGFH</sequence>
<evidence type="ECO:0000259" key="1">
    <source>
        <dbReference type="SMART" id="SM00587"/>
    </source>
</evidence>
<dbReference type="Gene3D" id="3.90.1200.10">
    <property type="match status" value="1"/>
</dbReference>
<dbReference type="SMART" id="SM00587">
    <property type="entry name" value="CHK"/>
    <property type="match status" value="1"/>
</dbReference>
<evidence type="ECO:0000313" key="2">
    <source>
        <dbReference type="EMBL" id="KAF9410515.1"/>
    </source>
</evidence>
<proteinExistence type="predicted"/>
<evidence type="ECO:0000313" key="3">
    <source>
        <dbReference type="Proteomes" id="UP000648187"/>
    </source>
</evidence>
<dbReference type="PANTHER" id="PTHR11012">
    <property type="entry name" value="PROTEIN KINASE-LIKE DOMAIN-CONTAINING"/>
    <property type="match status" value="1"/>
</dbReference>
<organism evidence="2 3">
    <name type="scientific">Spodoptera exigua</name>
    <name type="common">Beet armyworm</name>
    <name type="synonym">Noctua fulgens</name>
    <dbReference type="NCBI Taxonomy" id="7107"/>
    <lineage>
        <taxon>Eukaryota</taxon>
        <taxon>Metazoa</taxon>
        <taxon>Ecdysozoa</taxon>
        <taxon>Arthropoda</taxon>
        <taxon>Hexapoda</taxon>
        <taxon>Insecta</taxon>
        <taxon>Pterygota</taxon>
        <taxon>Neoptera</taxon>
        <taxon>Endopterygota</taxon>
        <taxon>Lepidoptera</taxon>
        <taxon>Glossata</taxon>
        <taxon>Ditrysia</taxon>
        <taxon>Noctuoidea</taxon>
        <taxon>Noctuidae</taxon>
        <taxon>Amphipyrinae</taxon>
        <taxon>Spodoptera</taxon>
    </lineage>
</organism>
<keyword evidence="3" id="KW-1185">Reference proteome</keyword>
<dbReference type="InterPro" id="IPR004119">
    <property type="entry name" value="EcKL"/>
</dbReference>
<dbReference type="Pfam" id="PF02958">
    <property type="entry name" value="EcKL"/>
    <property type="match status" value="1"/>
</dbReference>
<dbReference type="PANTHER" id="PTHR11012:SF30">
    <property type="entry name" value="PROTEIN KINASE-LIKE DOMAIN-CONTAINING"/>
    <property type="match status" value="1"/>
</dbReference>
<dbReference type="InterPro" id="IPR011009">
    <property type="entry name" value="Kinase-like_dom_sf"/>
</dbReference>
<feature type="domain" description="CHK kinase-like" evidence="1">
    <location>
        <begin position="176"/>
        <end position="363"/>
    </location>
</feature>
<dbReference type="Proteomes" id="UP000648187">
    <property type="component" value="Unassembled WGS sequence"/>
</dbReference>
<protein>
    <recommendedName>
        <fullName evidence="1">CHK kinase-like domain-containing protein</fullName>
    </recommendedName>
</protein>
<dbReference type="SUPFAM" id="SSF56112">
    <property type="entry name" value="Protein kinase-like (PK-like)"/>
    <property type="match status" value="1"/>
</dbReference>